<gene>
    <name evidence="3" type="primary">LOC106866456</name>
    <name evidence="2" type="ORF">BRADI_3g38831v3</name>
</gene>
<evidence type="ECO:0000313" key="3">
    <source>
        <dbReference type="EnsemblPlants" id="PNT68325"/>
    </source>
</evidence>
<evidence type="ECO:0000313" key="4">
    <source>
        <dbReference type="Proteomes" id="UP000008810"/>
    </source>
</evidence>
<dbReference type="PANTHER" id="PTHR36078:SF3">
    <property type="entry name" value="OS08G0487000 PROTEIN"/>
    <property type="match status" value="1"/>
</dbReference>
<dbReference type="GeneID" id="106866456"/>
<evidence type="ECO:0000313" key="2">
    <source>
        <dbReference type="EMBL" id="PNT68325.1"/>
    </source>
</evidence>
<keyword evidence="4" id="KW-1185">Reference proteome</keyword>
<evidence type="ECO:0000256" key="1">
    <source>
        <dbReference type="SAM" id="MobiDB-lite"/>
    </source>
</evidence>
<proteinExistence type="predicted"/>
<organism evidence="2">
    <name type="scientific">Brachypodium distachyon</name>
    <name type="common">Purple false brome</name>
    <name type="synonym">Trachynia distachya</name>
    <dbReference type="NCBI Taxonomy" id="15368"/>
    <lineage>
        <taxon>Eukaryota</taxon>
        <taxon>Viridiplantae</taxon>
        <taxon>Streptophyta</taxon>
        <taxon>Embryophyta</taxon>
        <taxon>Tracheophyta</taxon>
        <taxon>Spermatophyta</taxon>
        <taxon>Magnoliopsida</taxon>
        <taxon>Liliopsida</taxon>
        <taxon>Poales</taxon>
        <taxon>Poaceae</taxon>
        <taxon>BOP clade</taxon>
        <taxon>Pooideae</taxon>
        <taxon>Stipodae</taxon>
        <taxon>Brachypodieae</taxon>
        <taxon>Brachypodium</taxon>
    </lineage>
</organism>
<dbReference type="EnsemblPlants" id="PNT68325">
    <property type="protein sequence ID" value="PNT68325"/>
    <property type="gene ID" value="BRADI_3g38831v3"/>
</dbReference>
<name>A0A2K2D229_BRADI</name>
<reference evidence="2 3" key="1">
    <citation type="journal article" date="2010" name="Nature">
        <title>Genome sequencing and analysis of the model grass Brachypodium distachyon.</title>
        <authorList>
            <consortium name="International Brachypodium Initiative"/>
        </authorList>
    </citation>
    <scope>NUCLEOTIDE SEQUENCE [LARGE SCALE GENOMIC DNA]</scope>
    <source>
        <strain evidence="2 3">Bd21</strain>
    </source>
</reference>
<reference evidence="3" key="3">
    <citation type="submission" date="2018-08" db="UniProtKB">
        <authorList>
            <consortium name="EnsemblPlants"/>
        </authorList>
    </citation>
    <scope>IDENTIFICATION</scope>
    <source>
        <strain evidence="3">cv. Bd21</strain>
    </source>
</reference>
<dbReference type="RefSeq" id="XP_014756185.1">
    <property type="nucleotide sequence ID" value="XM_014900699.2"/>
</dbReference>
<dbReference type="KEGG" id="bdi:106866456"/>
<dbReference type="EMBL" id="CM000882">
    <property type="protein sequence ID" value="PNT68325.1"/>
    <property type="molecule type" value="Genomic_DNA"/>
</dbReference>
<accession>A0A2K2D229</accession>
<dbReference type="PANTHER" id="PTHR36078">
    <property type="entry name" value="BNACNNG21220D PROTEIN"/>
    <property type="match status" value="1"/>
</dbReference>
<feature type="compositionally biased region" description="Basic and acidic residues" evidence="1">
    <location>
        <begin position="27"/>
        <end position="36"/>
    </location>
</feature>
<feature type="region of interest" description="Disordered" evidence="1">
    <location>
        <begin position="1"/>
        <end position="52"/>
    </location>
</feature>
<protein>
    <submittedName>
        <fullName evidence="2 3">Uncharacterized protein</fullName>
    </submittedName>
</protein>
<dbReference type="Gramene" id="PNT68325">
    <property type="protein sequence ID" value="PNT68325"/>
    <property type="gene ID" value="BRADI_3g38831v3"/>
</dbReference>
<reference evidence="2" key="2">
    <citation type="submission" date="2017-06" db="EMBL/GenBank/DDBJ databases">
        <title>WGS assembly of Brachypodium distachyon.</title>
        <authorList>
            <consortium name="The International Brachypodium Initiative"/>
            <person name="Lucas S."/>
            <person name="Harmon-Smith M."/>
            <person name="Lail K."/>
            <person name="Tice H."/>
            <person name="Grimwood J."/>
            <person name="Bruce D."/>
            <person name="Barry K."/>
            <person name="Shu S."/>
            <person name="Lindquist E."/>
            <person name="Wang M."/>
            <person name="Pitluck S."/>
            <person name="Vogel J.P."/>
            <person name="Garvin D.F."/>
            <person name="Mockler T.C."/>
            <person name="Schmutz J."/>
            <person name="Rokhsar D."/>
            <person name="Bevan M.W."/>
        </authorList>
    </citation>
    <scope>NUCLEOTIDE SEQUENCE</scope>
    <source>
        <strain evidence="2">Bd21</strain>
    </source>
</reference>
<dbReference type="AlphaFoldDB" id="A0A2K2D229"/>
<sequence length="170" mass="19054">MSSSRQVRAADDPLPKASPGVVCSPPSERHPVKEETGAGAVVAQESIPPCPWDWEEDEATILENEERIKKKQSILAAYLKDKYKFLSTKAVDRGDSSCTGEAKNLEHEEKNNKFRAILAARLKDIEFSRKARKAFDKGDALEEITTQSETIQISRDPAKICQEEYSEKNM</sequence>
<dbReference type="Proteomes" id="UP000008810">
    <property type="component" value="Chromosome 3"/>
</dbReference>